<sequence length="379" mass="40117">MALVQRNQTQPGGLQFELVDQGVPALLSQRARPSSLRRRLPFASINMPPAPASGPSSSSSSSSSKHVPAFALASAVESAPLNLAGVPQWRITAGNLAAGATAGCAVEAALYPIDTIKTRLQAMRSGGGIRALLQAGGGRALYAGVWGNLLGVAPSSAIFMAVYEPVKQAVLRNVSEQQQFLGPLSGGVAAGLASSMVRVPTEVVKTRMQTGEFTHAFTALRTIVAKEGRRGLFAGYGSFLLRDLPFDAIEFVSYEAFKQTYYKTVLRGERELKPVEHSVFGAVAGAFTGLVTTPLDVLKTRLMLQGASGQYKGVVDCATQIIRQEGAAAMFRGWEPRVIWIGIGGSIFFTALEASKRFYAPKPVVKPCCAGKKAEAALK</sequence>
<feature type="repeat" description="Solcar" evidence="8">
    <location>
        <begin position="90"/>
        <end position="169"/>
    </location>
</feature>
<dbReference type="GO" id="GO:0016020">
    <property type="term" value="C:membrane"/>
    <property type="evidence" value="ECO:0007669"/>
    <property type="project" value="UniProtKB-SubCell"/>
</dbReference>
<dbReference type="InterPro" id="IPR023395">
    <property type="entry name" value="MCP_dom_sf"/>
</dbReference>
<reference evidence="10" key="1">
    <citation type="journal article" date="2019" name="Plant J.">
        <title>Chlorella vulgaris genome assembly and annotation reveals the molecular basis for metabolic acclimation to high light conditions.</title>
        <authorList>
            <person name="Cecchin M."/>
            <person name="Marcolungo L."/>
            <person name="Rossato M."/>
            <person name="Girolomoni L."/>
            <person name="Cosentino E."/>
            <person name="Cuine S."/>
            <person name="Li-Beisson Y."/>
            <person name="Delledonne M."/>
            <person name="Ballottari M."/>
        </authorList>
    </citation>
    <scope>NUCLEOTIDE SEQUENCE</scope>
    <source>
        <strain evidence="10">211/11P</strain>
    </source>
</reference>
<dbReference type="GO" id="GO:0055085">
    <property type="term" value="P:transmembrane transport"/>
    <property type="evidence" value="ECO:0007669"/>
    <property type="project" value="InterPro"/>
</dbReference>
<dbReference type="PANTHER" id="PTHR45667">
    <property type="entry name" value="S-ADENOSYLMETHIONINE MITOCHONDRIAL CARRIER PROTEIN"/>
    <property type="match status" value="1"/>
</dbReference>
<feature type="repeat" description="Solcar" evidence="8">
    <location>
        <begin position="178"/>
        <end position="260"/>
    </location>
</feature>
<dbReference type="InterPro" id="IPR018108">
    <property type="entry name" value="MCP_transmembrane"/>
</dbReference>
<reference evidence="10" key="2">
    <citation type="submission" date="2020-11" db="EMBL/GenBank/DDBJ databases">
        <authorList>
            <person name="Cecchin M."/>
            <person name="Marcolungo L."/>
            <person name="Rossato M."/>
            <person name="Girolomoni L."/>
            <person name="Cosentino E."/>
            <person name="Cuine S."/>
            <person name="Li-Beisson Y."/>
            <person name="Delledonne M."/>
            <person name="Ballottari M."/>
        </authorList>
    </citation>
    <scope>NUCLEOTIDE SEQUENCE</scope>
    <source>
        <strain evidence="10">211/11P</strain>
        <tissue evidence="10">Whole cell</tissue>
    </source>
</reference>
<evidence type="ECO:0000256" key="4">
    <source>
        <dbReference type="ARBA" id="ARBA00022692"/>
    </source>
</evidence>
<gene>
    <name evidence="10" type="ORF">D9Q98_005224</name>
</gene>
<keyword evidence="11" id="KW-1185">Reference proteome</keyword>
<accession>A0A9D4YWP3</accession>
<evidence type="ECO:0000313" key="10">
    <source>
        <dbReference type="EMBL" id="KAI3430631.1"/>
    </source>
</evidence>
<evidence type="ECO:0000256" key="6">
    <source>
        <dbReference type="ARBA" id="ARBA00022989"/>
    </source>
</evidence>
<comment type="caution">
    <text evidence="10">The sequence shown here is derived from an EMBL/GenBank/DDBJ whole genome shotgun (WGS) entry which is preliminary data.</text>
</comment>
<protein>
    <submittedName>
        <fullName evidence="10">Uncharacterized protein</fullName>
    </submittedName>
</protein>
<proteinExistence type="inferred from homology"/>
<dbReference type="InterPro" id="IPR002067">
    <property type="entry name" value="MCP"/>
</dbReference>
<keyword evidence="4 8" id="KW-0812">Transmembrane</keyword>
<keyword evidence="3 9" id="KW-0813">Transport</keyword>
<dbReference type="Pfam" id="PF00153">
    <property type="entry name" value="Mito_carr"/>
    <property type="match status" value="3"/>
</dbReference>
<dbReference type="Proteomes" id="UP001055712">
    <property type="component" value="Unassembled WGS sequence"/>
</dbReference>
<organism evidence="10 11">
    <name type="scientific">Chlorella vulgaris</name>
    <name type="common">Green alga</name>
    <dbReference type="NCBI Taxonomy" id="3077"/>
    <lineage>
        <taxon>Eukaryota</taxon>
        <taxon>Viridiplantae</taxon>
        <taxon>Chlorophyta</taxon>
        <taxon>core chlorophytes</taxon>
        <taxon>Trebouxiophyceae</taxon>
        <taxon>Chlorellales</taxon>
        <taxon>Chlorellaceae</taxon>
        <taxon>Chlorella clade</taxon>
        <taxon>Chlorella</taxon>
    </lineage>
</organism>
<dbReference type="PROSITE" id="PS50920">
    <property type="entry name" value="SOLCAR"/>
    <property type="match status" value="3"/>
</dbReference>
<evidence type="ECO:0000256" key="7">
    <source>
        <dbReference type="ARBA" id="ARBA00023136"/>
    </source>
</evidence>
<evidence type="ECO:0000256" key="2">
    <source>
        <dbReference type="ARBA" id="ARBA00006375"/>
    </source>
</evidence>
<evidence type="ECO:0000256" key="1">
    <source>
        <dbReference type="ARBA" id="ARBA00004141"/>
    </source>
</evidence>
<dbReference type="OrthoDB" id="276989at2759"/>
<dbReference type="Gene3D" id="1.50.40.10">
    <property type="entry name" value="Mitochondrial carrier domain"/>
    <property type="match status" value="1"/>
</dbReference>
<dbReference type="EMBL" id="SIDB01000007">
    <property type="protein sequence ID" value="KAI3430631.1"/>
    <property type="molecule type" value="Genomic_DNA"/>
</dbReference>
<comment type="subcellular location">
    <subcellularLocation>
        <location evidence="1">Membrane</location>
        <topology evidence="1">Multi-pass membrane protein</topology>
    </subcellularLocation>
</comment>
<evidence type="ECO:0000256" key="9">
    <source>
        <dbReference type="RuleBase" id="RU000488"/>
    </source>
</evidence>
<dbReference type="SUPFAM" id="SSF103506">
    <property type="entry name" value="Mitochondrial carrier"/>
    <property type="match status" value="1"/>
</dbReference>
<feature type="repeat" description="Solcar" evidence="8">
    <location>
        <begin position="272"/>
        <end position="358"/>
    </location>
</feature>
<keyword evidence="6" id="KW-1133">Transmembrane helix</keyword>
<comment type="similarity">
    <text evidence="2 9">Belongs to the mitochondrial carrier (TC 2.A.29) family.</text>
</comment>
<name>A0A9D4YWP3_CHLVU</name>
<evidence type="ECO:0000256" key="3">
    <source>
        <dbReference type="ARBA" id="ARBA00022448"/>
    </source>
</evidence>
<dbReference type="AlphaFoldDB" id="A0A9D4YWP3"/>
<keyword evidence="7 8" id="KW-0472">Membrane</keyword>
<evidence type="ECO:0000256" key="8">
    <source>
        <dbReference type="PROSITE-ProRule" id="PRU00282"/>
    </source>
</evidence>
<evidence type="ECO:0000313" key="11">
    <source>
        <dbReference type="Proteomes" id="UP001055712"/>
    </source>
</evidence>
<keyword evidence="5" id="KW-0677">Repeat</keyword>
<evidence type="ECO:0000256" key="5">
    <source>
        <dbReference type="ARBA" id="ARBA00022737"/>
    </source>
</evidence>
<dbReference type="PRINTS" id="PR00926">
    <property type="entry name" value="MITOCARRIER"/>
</dbReference>